<accession>A0AB39SIP1</accession>
<evidence type="ECO:0000256" key="1">
    <source>
        <dbReference type="ARBA" id="ARBA00004651"/>
    </source>
</evidence>
<feature type="transmembrane region" description="Helical" evidence="13">
    <location>
        <begin position="342"/>
        <end position="361"/>
    </location>
</feature>
<evidence type="ECO:0000256" key="2">
    <source>
        <dbReference type="ARBA" id="ARBA00009765"/>
    </source>
</evidence>
<evidence type="ECO:0000256" key="4">
    <source>
        <dbReference type="ARBA" id="ARBA00022475"/>
    </source>
</evidence>
<evidence type="ECO:0000256" key="7">
    <source>
        <dbReference type="ARBA" id="ARBA00022989"/>
    </source>
</evidence>
<keyword evidence="8" id="KW-0406">Ion transport</keyword>
<dbReference type="SUPFAM" id="SSF144083">
    <property type="entry name" value="Magnesium transport protein CorA, transmembrane region"/>
    <property type="match status" value="1"/>
</dbReference>
<evidence type="ECO:0000256" key="8">
    <source>
        <dbReference type="ARBA" id="ARBA00023065"/>
    </source>
</evidence>
<feature type="transmembrane region" description="Helical" evidence="13">
    <location>
        <begin position="373"/>
        <end position="393"/>
    </location>
</feature>
<organism evidence="14">
    <name type="scientific">Streptomyces sp. R35</name>
    <dbReference type="NCBI Taxonomy" id="3238630"/>
    <lineage>
        <taxon>Bacteria</taxon>
        <taxon>Bacillati</taxon>
        <taxon>Actinomycetota</taxon>
        <taxon>Actinomycetes</taxon>
        <taxon>Kitasatosporales</taxon>
        <taxon>Streptomycetaceae</taxon>
        <taxon>Streptomyces</taxon>
    </lineage>
</organism>
<dbReference type="FunFam" id="1.20.58.340:FF:000004">
    <property type="entry name" value="Magnesium transport protein CorA"/>
    <property type="match status" value="1"/>
</dbReference>
<reference evidence="14" key="1">
    <citation type="submission" date="2024-07" db="EMBL/GenBank/DDBJ databases">
        <authorList>
            <person name="Yu S.T."/>
        </authorList>
    </citation>
    <scope>NUCLEOTIDE SEQUENCE</scope>
    <source>
        <strain evidence="14">R35</strain>
    </source>
</reference>
<keyword evidence="3" id="KW-0813">Transport</keyword>
<comment type="function">
    <text evidence="11">Mediates influx of magnesium ions. Alternates between open and closed states. Activated by low cytoplasmic Mg(2+) levels. Inactive when cytoplasmic Mg(2+) levels are high.</text>
</comment>
<dbReference type="RefSeq" id="WP_369263434.1">
    <property type="nucleotide sequence ID" value="NZ_CP163440.1"/>
</dbReference>
<evidence type="ECO:0000256" key="10">
    <source>
        <dbReference type="ARBA" id="ARBA00034269"/>
    </source>
</evidence>
<dbReference type="SUPFAM" id="SSF143865">
    <property type="entry name" value="CorA soluble domain-like"/>
    <property type="match status" value="1"/>
</dbReference>
<feature type="region of interest" description="Disordered" evidence="12">
    <location>
        <begin position="1"/>
        <end position="61"/>
    </location>
</feature>
<dbReference type="AlphaFoldDB" id="A0AB39SIP1"/>
<feature type="compositionally biased region" description="Basic and acidic residues" evidence="12">
    <location>
        <begin position="1"/>
        <end position="17"/>
    </location>
</feature>
<dbReference type="InterPro" id="IPR045863">
    <property type="entry name" value="CorA_TM1_TM2"/>
</dbReference>
<dbReference type="GO" id="GO:0000287">
    <property type="term" value="F:magnesium ion binding"/>
    <property type="evidence" value="ECO:0007669"/>
    <property type="project" value="TreeGrafter"/>
</dbReference>
<evidence type="ECO:0000256" key="5">
    <source>
        <dbReference type="ARBA" id="ARBA00022692"/>
    </source>
</evidence>
<dbReference type="PANTHER" id="PTHR46494:SF1">
    <property type="entry name" value="CORA FAMILY METAL ION TRANSPORTER (EUROFUNG)"/>
    <property type="match status" value="1"/>
</dbReference>
<dbReference type="PANTHER" id="PTHR46494">
    <property type="entry name" value="CORA FAMILY METAL ION TRANSPORTER (EUROFUNG)"/>
    <property type="match status" value="1"/>
</dbReference>
<dbReference type="Gene3D" id="3.30.460.20">
    <property type="entry name" value="CorA soluble domain-like"/>
    <property type="match status" value="1"/>
</dbReference>
<evidence type="ECO:0000256" key="3">
    <source>
        <dbReference type="ARBA" id="ARBA00022448"/>
    </source>
</evidence>
<sequence length="399" mass="44426">MSERRARSASKDTRGDSKNASNGKDARKSVWRRALTPPAAPPARPPSPRPDPPAPDPDDAGSVVQAALYRDGVRVSTPATLADTFRELRDEPDGVAWIGLARPTEAELLSLAAEFDLHPLAVEDAMEAHQRPKLERYGDTLFVVLRAARYLDALEEVDFGELHVFVGPDFVITVRHGAAPDLSAVRRRMEDTPELLKLGPEAVLYAILDSVVDGYLPVVTGVQNDIDEIETEVFRGDPKVSRRIYELSREMVEFQRATRPLVGMLHALMAGFAKYGTDEELQRYLRDVADHVTHTSERVDGFRQALTDILTVNATLVTQQQNAEMRALAEAGFEQNEEIKKISSWAAILFAPTLVGTIYGMNFDSMPELHWVLGYPFAIVLMAVVCTSLYVIFKRKDWL</sequence>
<keyword evidence="9 13" id="KW-0472">Membrane</keyword>
<evidence type="ECO:0000256" key="9">
    <source>
        <dbReference type="ARBA" id="ARBA00023136"/>
    </source>
</evidence>
<dbReference type="Pfam" id="PF01544">
    <property type="entry name" value="CorA"/>
    <property type="match status" value="1"/>
</dbReference>
<dbReference type="GO" id="GO:0005886">
    <property type="term" value="C:plasma membrane"/>
    <property type="evidence" value="ECO:0007669"/>
    <property type="project" value="UniProtKB-SubCell"/>
</dbReference>
<dbReference type="CDD" id="cd12830">
    <property type="entry name" value="MtCorA-like"/>
    <property type="match status" value="1"/>
</dbReference>
<dbReference type="Gene3D" id="1.20.58.340">
    <property type="entry name" value="Magnesium transport protein CorA, transmembrane region"/>
    <property type="match status" value="2"/>
</dbReference>
<dbReference type="InterPro" id="IPR002523">
    <property type="entry name" value="MgTranspt_CorA/ZnTranspt_ZntB"/>
</dbReference>
<gene>
    <name evidence="14" type="ORF">AB5J50_39255</name>
</gene>
<dbReference type="InterPro" id="IPR045861">
    <property type="entry name" value="CorA_cytoplasmic_dom"/>
</dbReference>
<comment type="catalytic activity">
    <reaction evidence="10">
        <text>Mg(2+)(in) = Mg(2+)(out)</text>
        <dbReference type="Rhea" id="RHEA:29827"/>
        <dbReference type="ChEBI" id="CHEBI:18420"/>
    </reaction>
</comment>
<keyword evidence="7 13" id="KW-1133">Transmembrane helix</keyword>
<keyword evidence="4" id="KW-1003">Cell membrane</keyword>
<protein>
    <submittedName>
        <fullName evidence="14">Magnesium and cobalt transport protein CorA</fullName>
    </submittedName>
</protein>
<comment type="similarity">
    <text evidence="2">Belongs to the CorA metal ion transporter (MIT) (TC 1.A.35) family.</text>
</comment>
<keyword evidence="6" id="KW-0460">Magnesium</keyword>
<evidence type="ECO:0000256" key="13">
    <source>
        <dbReference type="SAM" id="Phobius"/>
    </source>
</evidence>
<dbReference type="GO" id="GO:0015095">
    <property type="term" value="F:magnesium ion transmembrane transporter activity"/>
    <property type="evidence" value="ECO:0007669"/>
    <property type="project" value="TreeGrafter"/>
</dbReference>
<feature type="compositionally biased region" description="Pro residues" evidence="12">
    <location>
        <begin position="38"/>
        <end position="55"/>
    </location>
</feature>
<evidence type="ECO:0000313" key="14">
    <source>
        <dbReference type="EMBL" id="XDQ66423.1"/>
    </source>
</evidence>
<comment type="subcellular location">
    <subcellularLocation>
        <location evidence="1">Cell membrane</location>
        <topology evidence="1">Multi-pass membrane protein</topology>
    </subcellularLocation>
</comment>
<evidence type="ECO:0000256" key="12">
    <source>
        <dbReference type="SAM" id="MobiDB-lite"/>
    </source>
</evidence>
<proteinExistence type="inferred from homology"/>
<evidence type="ECO:0000256" key="11">
    <source>
        <dbReference type="ARBA" id="ARBA00045497"/>
    </source>
</evidence>
<dbReference type="GO" id="GO:0050897">
    <property type="term" value="F:cobalt ion binding"/>
    <property type="evidence" value="ECO:0007669"/>
    <property type="project" value="TreeGrafter"/>
</dbReference>
<name>A0AB39SIP1_9ACTN</name>
<keyword evidence="5 13" id="KW-0812">Transmembrane</keyword>
<evidence type="ECO:0000256" key="6">
    <source>
        <dbReference type="ARBA" id="ARBA00022842"/>
    </source>
</evidence>
<dbReference type="EMBL" id="CP163440">
    <property type="protein sequence ID" value="XDQ66423.1"/>
    <property type="molecule type" value="Genomic_DNA"/>
</dbReference>
<dbReference type="GO" id="GO:0015087">
    <property type="term" value="F:cobalt ion transmembrane transporter activity"/>
    <property type="evidence" value="ECO:0007669"/>
    <property type="project" value="TreeGrafter"/>
</dbReference>